<evidence type="ECO:0000256" key="2">
    <source>
        <dbReference type="ARBA" id="ARBA00006275"/>
    </source>
</evidence>
<dbReference type="CDD" id="cd08977">
    <property type="entry name" value="SusD"/>
    <property type="match status" value="1"/>
</dbReference>
<reference evidence="9 10" key="1">
    <citation type="submission" date="2021-03" db="EMBL/GenBank/DDBJ databases">
        <title>Fibrella sp. HMF5036 genome sequencing and assembly.</title>
        <authorList>
            <person name="Kang H."/>
            <person name="Kim H."/>
            <person name="Bae S."/>
            <person name="Joh K."/>
        </authorList>
    </citation>
    <scope>NUCLEOTIDE SEQUENCE [LARGE SCALE GENOMIC DNA]</scope>
    <source>
        <strain evidence="9 10">HMF5036</strain>
    </source>
</reference>
<evidence type="ECO:0000256" key="5">
    <source>
        <dbReference type="ARBA" id="ARBA00023237"/>
    </source>
</evidence>
<evidence type="ECO:0000256" key="1">
    <source>
        <dbReference type="ARBA" id="ARBA00004442"/>
    </source>
</evidence>
<evidence type="ECO:0000313" key="9">
    <source>
        <dbReference type="EMBL" id="MBO0929512.1"/>
    </source>
</evidence>
<evidence type="ECO:0000259" key="7">
    <source>
        <dbReference type="Pfam" id="PF07980"/>
    </source>
</evidence>
<dbReference type="InterPro" id="IPR011990">
    <property type="entry name" value="TPR-like_helical_dom_sf"/>
</dbReference>
<comment type="similarity">
    <text evidence="2">Belongs to the SusD family.</text>
</comment>
<feature type="domain" description="SusD-like N-terminal" evidence="8">
    <location>
        <begin position="29"/>
        <end position="247"/>
    </location>
</feature>
<keyword evidence="3 6" id="KW-0732">Signal</keyword>
<keyword evidence="4" id="KW-0472">Membrane</keyword>
<evidence type="ECO:0000256" key="4">
    <source>
        <dbReference type="ARBA" id="ARBA00023136"/>
    </source>
</evidence>
<comment type="caution">
    <text evidence="9">The sequence shown here is derived from an EMBL/GenBank/DDBJ whole genome shotgun (WGS) entry which is preliminary data.</text>
</comment>
<dbReference type="AlphaFoldDB" id="A0A939JU80"/>
<proteinExistence type="inferred from homology"/>
<dbReference type="RefSeq" id="WP_207333479.1">
    <property type="nucleotide sequence ID" value="NZ_JAFMYU010000001.1"/>
</dbReference>
<dbReference type="Pfam" id="PF07980">
    <property type="entry name" value="SusD_RagB"/>
    <property type="match status" value="1"/>
</dbReference>
<keyword evidence="5" id="KW-0998">Cell outer membrane</keyword>
<dbReference type="PROSITE" id="PS51257">
    <property type="entry name" value="PROKAR_LIPOPROTEIN"/>
    <property type="match status" value="1"/>
</dbReference>
<keyword evidence="10" id="KW-1185">Reference proteome</keyword>
<evidence type="ECO:0000256" key="6">
    <source>
        <dbReference type="SAM" id="SignalP"/>
    </source>
</evidence>
<dbReference type="Gene3D" id="1.25.40.900">
    <property type="match status" value="1"/>
</dbReference>
<sequence length="503" mass="54311">MRTYKIILSASLLTMGLLVTSACTDSALLDVKPRTAADSQTALTTPDGIDAAINGIYDRLQSVVLYGRDMLAVSEALGDNAQFTNKSGRLANENRNIANNTFGTATSAGGSWQTAYFAINQANLILDNIGSVPFAVADTARRNTFLGQAYFLRALLYHDLSRIYSYEPGMEIALQDRGGVPLLLVGVADQSKITLPSRPAVADVYKQIYADLQSAIGVFSRSTASNPSAPAYGNLQATNALFSRVALYRKDYANVVKYATAAIGGSIKLSDNASYVGGWRAPRQPESLFEVQFATVSENIGVNTSLQTTYTTLVRVGDRNATGGFGDLVPTTAFINDLEAEKSATGAVLDIRRQLYELGTAGRGPAFIECTKFLGKNGTINLDNVPVIRVSELFLNRAEANYYLGNAADALADLNIIRVRSGLPARTATELAGVALLNEIMRQKRLEFGFEGHRWFDLKRTGQNVVKATAQGGGLVYTDFRILANIPVNELSTNKNVKQNFGY</sequence>
<dbReference type="SUPFAM" id="SSF48452">
    <property type="entry name" value="TPR-like"/>
    <property type="match status" value="1"/>
</dbReference>
<dbReference type="Gene3D" id="1.25.40.390">
    <property type="match status" value="1"/>
</dbReference>
<name>A0A939JU80_9BACT</name>
<accession>A0A939JU80</accession>
<feature type="chain" id="PRO_5037259041" evidence="6">
    <location>
        <begin position="22"/>
        <end position="503"/>
    </location>
</feature>
<evidence type="ECO:0000259" key="8">
    <source>
        <dbReference type="Pfam" id="PF14322"/>
    </source>
</evidence>
<feature type="signal peptide" evidence="6">
    <location>
        <begin position="1"/>
        <end position="21"/>
    </location>
</feature>
<gene>
    <name evidence="9" type="ORF">J2I48_00820</name>
</gene>
<feature type="domain" description="RagB/SusD" evidence="7">
    <location>
        <begin position="375"/>
        <end position="503"/>
    </location>
</feature>
<comment type="subcellular location">
    <subcellularLocation>
        <location evidence="1">Cell outer membrane</location>
    </subcellularLocation>
</comment>
<dbReference type="InterPro" id="IPR012944">
    <property type="entry name" value="SusD_RagB_dom"/>
</dbReference>
<dbReference type="GO" id="GO:0009279">
    <property type="term" value="C:cell outer membrane"/>
    <property type="evidence" value="ECO:0007669"/>
    <property type="project" value="UniProtKB-SubCell"/>
</dbReference>
<organism evidence="9 10">
    <name type="scientific">Fibrella aquatilis</name>
    <dbReference type="NCBI Taxonomy" id="2817059"/>
    <lineage>
        <taxon>Bacteria</taxon>
        <taxon>Pseudomonadati</taxon>
        <taxon>Bacteroidota</taxon>
        <taxon>Cytophagia</taxon>
        <taxon>Cytophagales</taxon>
        <taxon>Spirosomataceae</taxon>
        <taxon>Fibrella</taxon>
    </lineage>
</organism>
<dbReference type="Proteomes" id="UP000664795">
    <property type="component" value="Unassembled WGS sequence"/>
</dbReference>
<protein>
    <submittedName>
        <fullName evidence="9">RagB/SusD family nutrient uptake outer membrane protein</fullName>
    </submittedName>
</protein>
<dbReference type="Pfam" id="PF14322">
    <property type="entry name" value="SusD-like_3"/>
    <property type="match status" value="1"/>
</dbReference>
<evidence type="ECO:0000313" key="10">
    <source>
        <dbReference type="Proteomes" id="UP000664795"/>
    </source>
</evidence>
<dbReference type="Gene3D" id="2.20.20.130">
    <property type="match status" value="1"/>
</dbReference>
<dbReference type="InterPro" id="IPR033985">
    <property type="entry name" value="SusD-like_N"/>
</dbReference>
<evidence type="ECO:0000256" key="3">
    <source>
        <dbReference type="ARBA" id="ARBA00022729"/>
    </source>
</evidence>
<dbReference type="EMBL" id="JAFMYU010000001">
    <property type="protein sequence ID" value="MBO0929512.1"/>
    <property type="molecule type" value="Genomic_DNA"/>
</dbReference>